<evidence type="ECO:0000313" key="3">
    <source>
        <dbReference type="EMBL" id="ABI73334.1"/>
    </source>
</evidence>
<protein>
    <submittedName>
        <fullName evidence="3">Alpha,alpha-trehalase</fullName>
        <ecNumber evidence="3">3.2.1.28</ecNumber>
    </submittedName>
</protein>
<dbReference type="GO" id="GO:0005993">
    <property type="term" value="P:trehalose catabolic process"/>
    <property type="evidence" value="ECO:0007669"/>
    <property type="project" value="TreeGrafter"/>
</dbReference>
<gene>
    <name evidence="3" type="ordered locus">Sfri_3506</name>
</gene>
<keyword evidence="4" id="KW-1185">Reference proteome</keyword>
<dbReference type="SUPFAM" id="SSF48208">
    <property type="entry name" value="Six-hairpin glycosidases"/>
    <property type="match status" value="1"/>
</dbReference>
<evidence type="ECO:0000256" key="1">
    <source>
        <dbReference type="ARBA" id="ARBA00022801"/>
    </source>
</evidence>
<proteinExistence type="predicted"/>
<reference evidence="3 4" key="1">
    <citation type="submission" date="2006-08" db="EMBL/GenBank/DDBJ databases">
        <title>Complete sequence of Shewanella frigidimarina NCIMB 400.</title>
        <authorList>
            <consortium name="US DOE Joint Genome Institute"/>
            <person name="Copeland A."/>
            <person name="Lucas S."/>
            <person name="Lapidus A."/>
            <person name="Barry K."/>
            <person name="Detter J.C."/>
            <person name="Glavina del Rio T."/>
            <person name="Hammon N."/>
            <person name="Israni S."/>
            <person name="Dalin E."/>
            <person name="Tice H."/>
            <person name="Pitluck S."/>
            <person name="Fredrickson J.K."/>
            <person name="Kolker E."/>
            <person name="McCuel L.A."/>
            <person name="DiChristina T."/>
            <person name="Nealson K.H."/>
            <person name="Newman D."/>
            <person name="Tiedje J.M."/>
            <person name="Zhou J."/>
            <person name="Romine M.F."/>
            <person name="Culley D.E."/>
            <person name="Serres M."/>
            <person name="Chertkov O."/>
            <person name="Brettin T."/>
            <person name="Bruce D."/>
            <person name="Han C."/>
            <person name="Tapia R."/>
            <person name="Gilna P."/>
            <person name="Schmutz J."/>
            <person name="Larimer F."/>
            <person name="Land M."/>
            <person name="Hauser L."/>
            <person name="Kyrpides N."/>
            <person name="Mikhailova N."/>
            <person name="Richardson P."/>
        </authorList>
    </citation>
    <scope>NUCLEOTIDE SEQUENCE [LARGE SCALE GENOMIC DNA]</scope>
    <source>
        <strain evidence="3 4">NCIMB 400</strain>
    </source>
</reference>
<accession>Q07XD0</accession>
<dbReference type="KEGG" id="sfr:Sfri_3506"/>
<evidence type="ECO:0000313" key="4">
    <source>
        <dbReference type="Proteomes" id="UP000000684"/>
    </source>
</evidence>
<dbReference type="PRINTS" id="PR00744">
    <property type="entry name" value="GLHYDRLASE37"/>
</dbReference>
<dbReference type="CAZy" id="GH37">
    <property type="family name" value="Glycoside Hydrolase Family 37"/>
</dbReference>
<dbReference type="GO" id="GO:0004555">
    <property type="term" value="F:alpha,alpha-trehalase activity"/>
    <property type="evidence" value="ECO:0007669"/>
    <property type="project" value="UniProtKB-EC"/>
</dbReference>
<dbReference type="RefSeq" id="WP_011638925.1">
    <property type="nucleotide sequence ID" value="NC_008345.1"/>
</dbReference>
<dbReference type="InterPro" id="IPR008928">
    <property type="entry name" value="6-hairpin_glycosidase_sf"/>
</dbReference>
<dbReference type="PROSITE" id="PS00928">
    <property type="entry name" value="TREHALASE_2"/>
    <property type="match status" value="1"/>
</dbReference>
<dbReference type="OrthoDB" id="9811281at2"/>
<dbReference type="PANTHER" id="PTHR23403">
    <property type="entry name" value="TREHALASE"/>
    <property type="match status" value="1"/>
</dbReference>
<dbReference type="HOGENOM" id="CLU_006451_3_1_6"/>
<dbReference type="AlphaFoldDB" id="Q07XD0"/>
<keyword evidence="2 3" id="KW-0326">Glycosidase</keyword>
<dbReference type="InterPro" id="IPR001661">
    <property type="entry name" value="Glyco_hydro_37"/>
</dbReference>
<organism evidence="3 4">
    <name type="scientific">Shewanella frigidimarina (strain NCIMB 400)</name>
    <dbReference type="NCBI Taxonomy" id="318167"/>
    <lineage>
        <taxon>Bacteria</taxon>
        <taxon>Pseudomonadati</taxon>
        <taxon>Pseudomonadota</taxon>
        <taxon>Gammaproteobacteria</taxon>
        <taxon>Alteromonadales</taxon>
        <taxon>Shewanellaceae</taxon>
        <taxon>Shewanella</taxon>
    </lineage>
</organism>
<dbReference type="Gene3D" id="1.50.10.10">
    <property type="match status" value="1"/>
</dbReference>
<dbReference type="eggNOG" id="COG1626">
    <property type="taxonomic scope" value="Bacteria"/>
</dbReference>
<dbReference type="NCBIfam" id="NF009773">
    <property type="entry name" value="PRK13270.1"/>
    <property type="match status" value="1"/>
</dbReference>
<dbReference type="PANTHER" id="PTHR23403:SF1">
    <property type="entry name" value="TREHALASE"/>
    <property type="match status" value="1"/>
</dbReference>
<dbReference type="Proteomes" id="UP000000684">
    <property type="component" value="Chromosome"/>
</dbReference>
<dbReference type="EC" id="3.2.1.28" evidence="3"/>
<dbReference type="EMBL" id="CP000447">
    <property type="protein sequence ID" value="ABI73334.1"/>
    <property type="molecule type" value="Genomic_DNA"/>
</dbReference>
<dbReference type="STRING" id="318167.Sfri_3506"/>
<dbReference type="GeneID" id="41838872"/>
<sequence>MEQIYDSTNQARQSLMFFESDLFKTVQISHIFTDSKTFADAIPRIAMNDILNEFNKISSNLSKAELLQFIANYFELPEYQSIVINNPSADIDKYIDTLWGKLEKAADKQIPGSLLPLNGKYIVPGGRFREIYYWDSYFTALGLIEANKVDIVESMFTNFVDLQKRYGCIPNGNRSYYLSRSQPPILGLMLELLLPFQNNSKLFLAQHLQAIETEYQFWMQGNESLSADNSEFKRVVKMPNGCILNRYWDDSTSPRPESYREDMELMNSLHANQDTFFRHIRAACESGWDFSSRWLSDINSLASINTTNIVPVDLNCLLYKLEKLLSEYHSSLNNVLKSNHYEHLAETRKTAINQYMWCPEQQFFFDYNIKSHNMSSVKSLAATLPLYVQLASQLQADSVSNILKNEFLKVGGLVTTVNSTEQQWDAPNGWAPLQWFATQGLSTYHHNSLANDIKQRWISTIETYFTQTGKLMEKYNVCQQTQKAEGGEYDVQEGFGWTNGVYLAFKKQLKAK</sequence>
<keyword evidence="1 3" id="KW-0378">Hydrolase</keyword>
<evidence type="ECO:0000256" key="2">
    <source>
        <dbReference type="ARBA" id="ARBA00023295"/>
    </source>
</evidence>
<name>Q07XD0_SHEFN</name>
<dbReference type="InterPro" id="IPR018232">
    <property type="entry name" value="Glyco_hydro_37_CS"/>
</dbReference>
<dbReference type="InterPro" id="IPR012341">
    <property type="entry name" value="6hp_glycosidase-like_sf"/>
</dbReference>
<dbReference type="Pfam" id="PF01204">
    <property type="entry name" value="Trehalase"/>
    <property type="match status" value="1"/>
</dbReference>
<dbReference type="PROSITE" id="PS00927">
    <property type="entry name" value="TREHALASE_1"/>
    <property type="match status" value="1"/>
</dbReference>